<dbReference type="Proteomes" id="UP001212841">
    <property type="component" value="Unassembled WGS sequence"/>
</dbReference>
<keyword evidence="13" id="KW-1185">Reference proteome</keyword>
<feature type="transmembrane region" description="Helical" evidence="10">
    <location>
        <begin position="599"/>
        <end position="623"/>
    </location>
</feature>
<dbReference type="PROSITE" id="PS50259">
    <property type="entry name" value="G_PROTEIN_RECEP_F3_4"/>
    <property type="match status" value="1"/>
</dbReference>
<feature type="transmembrane region" description="Helical" evidence="10">
    <location>
        <begin position="794"/>
        <end position="818"/>
    </location>
</feature>
<keyword evidence="7" id="KW-0325">Glycoprotein</keyword>
<feature type="compositionally biased region" description="Polar residues" evidence="9">
    <location>
        <begin position="919"/>
        <end position="934"/>
    </location>
</feature>
<sequence>MDLSTAGWNAADKTWTVQDMWYGTLKADGYYYPHPALICSLHNADFFEIGDVKGLGENNTLYVWVPELRYDLMHVIAAYATYVKKTRDLDGKDTVAFHIRTRPDPKYGSEWEFLRNAPLICENDQPKYLCPDHILFKDSQMGLVHNGRDLLHPLSELEQAYFKDNAYLATMDIYPLIQKLTVYSEVNYAIPFAVYFEPWLVNKKTLSDLGLTMPPNGPNSALWGGAWWETWNIKKLNEYLKKMKDAGLSNLLPLPAEIDGVTWETKLATYLGFSYGASVLNPAGRCGLDANMEKALNETIVSWRENTDWEHKTQTSGYFNTGGGTGILPWRGIYGGSDEFLKWMDAEPLEDPLKEPRFIFGAANDKVHDDTVQLTTTQPGFGFDKMYDPDGKWNTYTRIYPPTGSAFIGAKLLGIAKSSRNKTRAFEVLMGAFSRNSRHHVNCPSILKNNYGGISGYLTAKYATGFAETGKSFYDGLIEHAMFVGTPVAQSFAYGEMEKYNPMQVAFNEILYKRKPVNESLERACKIINYYTKPPCTMDDMEAYLEDVPGTNKATLKYRYIEPDQEKRDCNVKLPNSKKIPEPIVGALPTQFVSTQSNISVAMVGLAAAAMVIEFILIVLFAVKRDAPVIRAASRIFSNLILLGGMLTLASVIIRTSRNGELGWLQCFGTYWFFAIGFGLVLGSLLVKTYRVDRIFRNKNPGFRLSDFQLVCYIAVIVFFEVIFLLVLQFYLDDPNYSTKRTIPLSDITVSQYSCPKSNKLGPILLYVWNALIIFLAGLYAFRTRNVASTFNENIFTVAAISLISIISIVIVPVISIIESPSAIFLMISLGTIFGTILSVLVFAVPKLAVAFEIFSFGDAMAAMTTTIKRHGSGSGSGSGTMSPGRTNVVKSQASDTKGQFSFVGPTSSRDNRRGSGQMIGNTSKIAKTGPNNV</sequence>
<dbReference type="InterPro" id="IPR017978">
    <property type="entry name" value="GPCR_3_C"/>
</dbReference>
<evidence type="ECO:0000256" key="10">
    <source>
        <dbReference type="SAM" id="Phobius"/>
    </source>
</evidence>
<evidence type="ECO:0000313" key="13">
    <source>
        <dbReference type="Proteomes" id="UP001212841"/>
    </source>
</evidence>
<feature type="transmembrane region" description="Helical" evidence="10">
    <location>
        <begin position="635"/>
        <end position="656"/>
    </location>
</feature>
<dbReference type="GO" id="GO:0038039">
    <property type="term" value="C:G protein-coupled receptor heterodimeric complex"/>
    <property type="evidence" value="ECO:0007669"/>
    <property type="project" value="TreeGrafter"/>
</dbReference>
<dbReference type="InterPro" id="IPR000337">
    <property type="entry name" value="GPCR_3"/>
</dbReference>
<keyword evidence="2 10" id="KW-0812">Transmembrane</keyword>
<dbReference type="GO" id="GO:0007214">
    <property type="term" value="P:gamma-aminobutyric acid signaling pathway"/>
    <property type="evidence" value="ECO:0007669"/>
    <property type="project" value="TreeGrafter"/>
</dbReference>
<keyword evidence="5 10" id="KW-0472">Membrane</keyword>
<dbReference type="EMBL" id="JADGJD010000191">
    <property type="protein sequence ID" value="KAJ3053647.1"/>
    <property type="molecule type" value="Genomic_DNA"/>
</dbReference>
<evidence type="ECO:0000256" key="4">
    <source>
        <dbReference type="ARBA" id="ARBA00023040"/>
    </source>
</evidence>
<keyword evidence="8" id="KW-0807">Transducer</keyword>
<dbReference type="PANTHER" id="PTHR10519:SF20">
    <property type="entry name" value="G-PROTEIN COUPLED RECEPTOR 156-RELATED"/>
    <property type="match status" value="1"/>
</dbReference>
<comment type="subcellular location">
    <subcellularLocation>
        <location evidence="1">Membrane</location>
        <topology evidence="1">Multi-pass membrane protein</topology>
    </subcellularLocation>
</comment>
<feature type="transmembrane region" description="Helical" evidence="10">
    <location>
        <begin position="824"/>
        <end position="845"/>
    </location>
</feature>
<dbReference type="AlphaFoldDB" id="A0AAD5SMB9"/>
<reference evidence="12" key="1">
    <citation type="submission" date="2020-05" db="EMBL/GenBank/DDBJ databases">
        <title>Phylogenomic resolution of chytrid fungi.</title>
        <authorList>
            <person name="Stajich J.E."/>
            <person name="Amses K."/>
            <person name="Simmons R."/>
            <person name="Seto K."/>
            <person name="Myers J."/>
            <person name="Bonds A."/>
            <person name="Quandt C.A."/>
            <person name="Barry K."/>
            <person name="Liu P."/>
            <person name="Grigoriev I."/>
            <person name="Longcore J.E."/>
            <person name="James T.Y."/>
        </authorList>
    </citation>
    <scope>NUCLEOTIDE SEQUENCE</scope>
    <source>
        <strain evidence="12">JEL0318</strain>
    </source>
</reference>
<feature type="transmembrane region" description="Helical" evidence="10">
    <location>
        <begin position="764"/>
        <end position="782"/>
    </location>
</feature>
<keyword evidence="4" id="KW-0297">G-protein coupled receptor</keyword>
<evidence type="ECO:0000256" key="1">
    <source>
        <dbReference type="ARBA" id="ARBA00004141"/>
    </source>
</evidence>
<accession>A0AAD5SMB9</accession>
<evidence type="ECO:0000256" key="5">
    <source>
        <dbReference type="ARBA" id="ARBA00023136"/>
    </source>
</evidence>
<dbReference type="PRINTS" id="PR00248">
    <property type="entry name" value="GPCRMGR"/>
</dbReference>
<evidence type="ECO:0000313" key="12">
    <source>
        <dbReference type="EMBL" id="KAJ3053647.1"/>
    </source>
</evidence>
<protein>
    <recommendedName>
        <fullName evidence="11">G-protein coupled receptors family 3 profile domain-containing protein</fullName>
    </recommendedName>
</protein>
<comment type="caution">
    <text evidence="12">The sequence shown here is derived from an EMBL/GenBank/DDBJ whole genome shotgun (WGS) entry which is preliminary data.</text>
</comment>
<dbReference type="InterPro" id="IPR002455">
    <property type="entry name" value="GPCR3_GABA-B"/>
</dbReference>
<feature type="transmembrane region" description="Helical" evidence="10">
    <location>
        <begin position="668"/>
        <end position="687"/>
    </location>
</feature>
<evidence type="ECO:0000256" key="7">
    <source>
        <dbReference type="ARBA" id="ARBA00023180"/>
    </source>
</evidence>
<feature type="transmembrane region" description="Helical" evidence="10">
    <location>
        <begin position="708"/>
        <end position="732"/>
    </location>
</feature>
<dbReference type="PANTHER" id="PTHR10519">
    <property type="entry name" value="GABA-B RECEPTOR"/>
    <property type="match status" value="1"/>
</dbReference>
<gene>
    <name evidence="12" type="ORF">HK097_003760</name>
</gene>
<evidence type="ECO:0000256" key="8">
    <source>
        <dbReference type="ARBA" id="ARBA00023224"/>
    </source>
</evidence>
<proteinExistence type="predicted"/>
<evidence type="ECO:0000256" key="6">
    <source>
        <dbReference type="ARBA" id="ARBA00023170"/>
    </source>
</evidence>
<dbReference type="Pfam" id="PF00003">
    <property type="entry name" value="7tm_3"/>
    <property type="match status" value="1"/>
</dbReference>
<evidence type="ECO:0000256" key="2">
    <source>
        <dbReference type="ARBA" id="ARBA00022692"/>
    </source>
</evidence>
<organism evidence="12 13">
    <name type="scientific">Rhizophlyctis rosea</name>
    <dbReference type="NCBI Taxonomy" id="64517"/>
    <lineage>
        <taxon>Eukaryota</taxon>
        <taxon>Fungi</taxon>
        <taxon>Fungi incertae sedis</taxon>
        <taxon>Chytridiomycota</taxon>
        <taxon>Chytridiomycota incertae sedis</taxon>
        <taxon>Chytridiomycetes</taxon>
        <taxon>Rhizophlyctidales</taxon>
        <taxon>Rhizophlyctidaceae</taxon>
        <taxon>Rhizophlyctis</taxon>
    </lineage>
</organism>
<evidence type="ECO:0000256" key="3">
    <source>
        <dbReference type="ARBA" id="ARBA00022989"/>
    </source>
</evidence>
<feature type="region of interest" description="Disordered" evidence="9">
    <location>
        <begin position="871"/>
        <end position="934"/>
    </location>
</feature>
<evidence type="ECO:0000256" key="9">
    <source>
        <dbReference type="SAM" id="MobiDB-lite"/>
    </source>
</evidence>
<feature type="domain" description="G-protein coupled receptors family 3 profile" evidence="11">
    <location>
        <begin position="599"/>
        <end position="850"/>
    </location>
</feature>
<name>A0AAD5SMB9_9FUNG</name>
<evidence type="ECO:0000259" key="11">
    <source>
        <dbReference type="PROSITE" id="PS50259"/>
    </source>
</evidence>
<feature type="compositionally biased region" description="Polar residues" evidence="9">
    <location>
        <begin position="881"/>
        <end position="909"/>
    </location>
</feature>
<dbReference type="GO" id="GO:0004965">
    <property type="term" value="F:G protein-coupled GABA receptor activity"/>
    <property type="evidence" value="ECO:0007669"/>
    <property type="project" value="InterPro"/>
</dbReference>
<keyword evidence="6" id="KW-0675">Receptor</keyword>
<keyword evidence="3 10" id="KW-1133">Transmembrane helix</keyword>
<dbReference type="Gene3D" id="3.40.190.10">
    <property type="entry name" value="Periplasmic binding protein-like II"/>
    <property type="match status" value="1"/>
</dbReference>